<protein>
    <submittedName>
        <fullName evidence="1">Uncharacterized protein</fullName>
    </submittedName>
</protein>
<accession>A0A7X2NPP4</accession>
<gene>
    <name evidence="1" type="ORF">FYJ39_19320</name>
</gene>
<name>A0A7X2NPP4_9CLOT</name>
<reference evidence="1 2" key="1">
    <citation type="submission" date="2019-08" db="EMBL/GenBank/DDBJ databases">
        <title>In-depth cultivation of the pig gut microbiome towards novel bacterial diversity and tailored functional studies.</title>
        <authorList>
            <person name="Wylensek D."/>
            <person name="Hitch T.C.A."/>
            <person name="Clavel T."/>
        </authorList>
    </citation>
    <scope>NUCLEOTIDE SEQUENCE [LARGE SCALE GENOMIC DNA]</scope>
    <source>
        <strain evidence="1 2">WCA-389-WT-23D1</strain>
    </source>
</reference>
<evidence type="ECO:0000313" key="2">
    <source>
        <dbReference type="Proteomes" id="UP000429958"/>
    </source>
</evidence>
<dbReference type="RefSeq" id="WP_154473988.1">
    <property type="nucleotide sequence ID" value="NZ_VUMD01000030.1"/>
</dbReference>
<dbReference type="AlphaFoldDB" id="A0A7X2NPP4"/>
<comment type="caution">
    <text evidence="1">The sequence shown here is derived from an EMBL/GenBank/DDBJ whole genome shotgun (WGS) entry which is preliminary data.</text>
</comment>
<dbReference type="EMBL" id="VUMD01000030">
    <property type="protein sequence ID" value="MSS38600.1"/>
    <property type="molecule type" value="Genomic_DNA"/>
</dbReference>
<keyword evidence="2" id="KW-1185">Reference proteome</keyword>
<proteinExistence type="predicted"/>
<dbReference type="Proteomes" id="UP000429958">
    <property type="component" value="Unassembled WGS sequence"/>
</dbReference>
<sequence>MLLYGVCVSKMKVNNEKAVQFLKELADAGLGADDYYEIFLEDTSGDEDYTFSRWIEDFESNGYYGLSAFLQEVISFDEKIDISCDDPNGIQYLGLSADVPWNFNEKTRNMSENEYNEILRKYINKVTDDELTICWRSISDDSDY</sequence>
<organism evidence="1 2">
    <name type="scientific">Clostridium porci</name>
    <dbReference type="NCBI Taxonomy" id="2605778"/>
    <lineage>
        <taxon>Bacteria</taxon>
        <taxon>Bacillati</taxon>
        <taxon>Bacillota</taxon>
        <taxon>Clostridia</taxon>
        <taxon>Eubacteriales</taxon>
        <taxon>Clostridiaceae</taxon>
        <taxon>Clostridium</taxon>
    </lineage>
</organism>
<evidence type="ECO:0000313" key="1">
    <source>
        <dbReference type="EMBL" id="MSS38600.1"/>
    </source>
</evidence>